<evidence type="ECO:0000256" key="1">
    <source>
        <dbReference type="SAM" id="MobiDB-lite"/>
    </source>
</evidence>
<sequence length="152" mass="17716">MKIANQKKLNNKNHQKKKEEKIIQPPKKQEQSNKNKNEKEKEKKKKNVNEKEKEITIINIKKQLEQNNEIKLNGPNVSIGCSSVKVVINNGNFEWIQQLPKGIKEINFETQNSTKKEEFNEKSLTIVLDSKTGILNSIMKGEKKVPYRVEFK</sequence>
<accession>A0AAV8AFY9</accession>
<proteinExistence type="predicted"/>
<evidence type="ECO:0000313" key="2">
    <source>
        <dbReference type="EMBL" id="KAJ3450850.1"/>
    </source>
</evidence>
<organism evidence="2 3">
    <name type="scientific">Anaeramoeba flamelloides</name>
    <dbReference type="NCBI Taxonomy" id="1746091"/>
    <lineage>
        <taxon>Eukaryota</taxon>
        <taxon>Metamonada</taxon>
        <taxon>Anaeramoebidae</taxon>
        <taxon>Anaeramoeba</taxon>
    </lineage>
</organism>
<comment type="caution">
    <text evidence="2">The sequence shown here is derived from an EMBL/GenBank/DDBJ whole genome shotgun (WGS) entry which is preliminary data.</text>
</comment>
<evidence type="ECO:0000313" key="3">
    <source>
        <dbReference type="Proteomes" id="UP001146793"/>
    </source>
</evidence>
<dbReference type="AlphaFoldDB" id="A0AAV8AFY9"/>
<dbReference type="Proteomes" id="UP001146793">
    <property type="component" value="Unassembled WGS sequence"/>
</dbReference>
<reference evidence="2" key="1">
    <citation type="submission" date="2022-08" db="EMBL/GenBank/DDBJ databases">
        <title>Novel sulphate-reducing endosymbionts in the free-living metamonad Anaeramoeba.</title>
        <authorList>
            <person name="Jerlstrom-Hultqvist J."/>
            <person name="Cepicka I."/>
            <person name="Gallot-Lavallee L."/>
            <person name="Salas-Leiva D."/>
            <person name="Curtis B.A."/>
            <person name="Zahonova K."/>
            <person name="Pipaliya S."/>
            <person name="Dacks J."/>
            <person name="Roger A.J."/>
        </authorList>
    </citation>
    <scope>NUCLEOTIDE SEQUENCE</scope>
    <source>
        <strain evidence="2">Busselton2</strain>
    </source>
</reference>
<feature type="region of interest" description="Disordered" evidence="1">
    <location>
        <begin position="1"/>
        <end position="52"/>
    </location>
</feature>
<name>A0AAV8AFY9_9EUKA</name>
<gene>
    <name evidence="2" type="ORF">M0812_07041</name>
</gene>
<feature type="compositionally biased region" description="Basic and acidic residues" evidence="1">
    <location>
        <begin position="17"/>
        <end position="52"/>
    </location>
</feature>
<dbReference type="EMBL" id="JANTQA010000012">
    <property type="protein sequence ID" value="KAJ3450850.1"/>
    <property type="molecule type" value="Genomic_DNA"/>
</dbReference>
<protein>
    <submittedName>
        <fullName evidence="2">Uncharacterized protein</fullName>
    </submittedName>
</protein>